<evidence type="ECO:0000313" key="5">
    <source>
        <dbReference type="Proteomes" id="UP000249566"/>
    </source>
</evidence>
<feature type="domain" description="DUF4349" evidence="3">
    <location>
        <begin position="88"/>
        <end position="303"/>
    </location>
</feature>
<keyword evidence="2" id="KW-0472">Membrane</keyword>
<feature type="coiled-coil region" evidence="1">
    <location>
        <begin position="169"/>
        <end position="203"/>
    </location>
</feature>
<feature type="transmembrane region" description="Helical" evidence="2">
    <location>
        <begin position="284"/>
        <end position="305"/>
    </location>
</feature>
<dbReference type="Pfam" id="PF14257">
    <property type="entry name" value="DUF4349"/>
    <property type="match status" value="1"/>
</dbReference>
<organism evidence="4 5">
    <name type="scientific">Legionella pneumophila subsp. pascullei</name>
    <dbReference type="NCBI Taxonomy" id="91890"/>
    <lineage>
        <taxon>Bacteria</taxon>
        <taxon>Pseudomonadati</taxon>
        <taxon>Pseudomonadota</taxon>
        <taxon>Gammaproteobacteria</taxon>
        <taxon>Legionellales</taxon>
        <taxon>Legionellaceae</taxon>
        <taxon>Legionella</taxon>
    </lineage>
</organism>
<proteinExistence type="predicted"/>
<dbReference type="AlphaFoldDB" id="A0AAX2IUB5"/>
<keyword evidence="2" id="KW-1133">Transmembrane helix</keyword>
<dbReference type="Proteomes" id="UP000249566">
    <property type="component" value="Chromosome 1"/>
</dbReference>
<reference evidence="4 5" key="1">
    <citation type="submission" date="2018-06" db="EMBL/GenBank/DDBJ databases">
        <authorList>
            <consortium name="Pathogen Informatics"/>
            <person name="Doyle S."/>
        </authorList>
    </citation>
    <scope>NUCLEOTIDE SEQUENCE [LARGE SCALE GENOMIC DNA]</scope>
    <source>
        <strain evidence="4 5">NCTC12272</strain>
    </source>
</reference>
<feature type="transmembrane region" description="Helical" evidence="2">
    <location>
        <begin position="20"/>
        <end position="39"/>
    </location>
</feature>
<evidence type="ECO:0000259" key="3">
    <source>
        <dbReference type="Pfam" id="PF14257"/>
    </source>
</evidence>
<evidence type="ECO:0000313" key="4">
    <source>
        <dbReference type="EMBL" id="SQG90025.1"/>
    </source>
</evidence>
<evidence type="ECO:0000256" key="1">
    <source>
        <dbReference type="SAM" id="Coils"/>
    </source>
</evidence>
<gene>
    <name evidence="4" type="ORF">NCTC12272_01211</name>
</gene>
<name>A0AAX2IUB5_LEGPN</name>
<keyword evidence="1" id="KW-0175">Coiled coil</keyword>
<keyword evidence="2" id="KW-0812">Transmembrane</keyword>
<protein>
    <submittedName>
        <fullName evidence="4">Coiled-coil protein</fullName>
    </submittedName>
</protein>
<accession>A0AAX2IUB5</accession>
<evidence type="ECO:0000256" key="2">
    <source>
        <dbReference type="SAM" id="Phobius"/>
    </source>
</evidence>
<dbReference type="EMBL" id="LS483412">
    <property type="protein sequence ID" value="SQG90025.1"/>
    <property type="molecule type" value="Genomic_DNA"/>
</dbReference>
<dbReference type="InterPro" id="IPR025645">
    <property type="entry name" value="DUF4349"/>
</dbReference>
<sequence length="315" mass="35626">MPHLFLQYWSIELKMKKVILYLFVAVGVYAVLLFAYNVLINRAGQTLYKGAPVVGSAYPTVEKVNAVPDDFGASSSNSPATDQVMRGMIIRNANITLQVNDPAKIIDAIMQIAEREGGYVVNSNLRQDSFYVGGNVAQISIRVPSNRLNNVLQNLKSLAVKVIEESIASEDITRQYVDLESELKNYRVAKDQLNKIMQGAKNTSDVLAVYQQLSETQRKIDVIEGQIKYYKESIAYSLVTIYLQIDPAIKNAQNTTWQISEVVMKSYQALIAQLRQFTYGFIEFVILFIPMILLWGIVALLVFWIGRAVYSRFKR</sequence>